<keyword evidence="2" id="KW-0808">Transferase</keyword>
<dbReference type="InterPro" id="IPR030830">
    <property type="entry name" value="Myo_inos_IolC"/>
</dbReference>
<dbReference type="PROSITE" id="PS00584">
    <property type="entry name" value="PFKB_KINASES_2"/>
    <property type="match status" value="1"/>
</dbReference>
<proteinExistence type="inferred from homology"/>
<keyword evidence="5" id="KW-0067">ATP-binding</keyword>
<evidence type="ECO:0000313" key="8">
    <source>
        <dbReference type="EMBL" id="GLQ56317.1"/>
    </source>
</evidence>
<keyword evidence="4" id="KW-0418">Kinase</keyword>
<evidence type="ECO:0000259" key="6">
    <source>
        <dbReference type="Pfam" id="PF00294"/>
    </source>
</evidence>
<feature type="domain" description="DUF2090" evidence="7">
    <location>
        <begin position="332"/>
        <end position="639"/>
    </location>
</feature>
<dbReference type="InterPro" id="IPR029056">
    <property type="entry name" value="Ribokinase-like"/>
</dbReference>
<evidence type="ECO:0000256" key="1">
    <source>
        <dbReference type="ARBA" id="ARBA00010688"/>
    </source>
</evidence>
<dbReference type="InterPro" id="IPR050306">
    <property type="entry name" value="PfkB_Carbo_kinase"/>
</dbReference>
<dbReference type="InterPro" id="IPR023314">
    <property type="entry name" value="Myo_inos_IolC-like_sf"/>
</dbReference>
<feature type="domain" description="Carbohydrate kinase PfkB" evidence="6">
    <location>
        <begin position="13"/>
        <end position="324"/>
    </location>
</feature>
<dbReference type="PROSITE" id="PS00583">
    <property type="entry name" value="PFKB_KINASES_1"/>
    <property type="match status" value="1"/>
</dbReference>
<evidence type="ECO:0000256" key="2">
    <source>
        <dbReference type="ARBA" id="ARBA00022679"/>
    </source>
</evidence>
<evidence type="ECO:0000259" key="7">
    <source>
        <dbReference type="Pfam" id="PF09863"/>
    </source>
</evidence>
<sequence>MTDTHPFEGTKMLDVITIGRASVDLYGQQIGTRLEDIGSFAKSVGGCPCNISVGTARLGLKSALITRVGNEQMGRFIREQLAREGVETKGIATDTERLTALVLLSVEAEGVSPMIFYRTDCADMALDEDDIDEAFVASARAIVVTGTHFSKPHSAAAQEKAIRIARAHGGKVVFDLDYRPNLWGLAGHEAGFERYVASDAVSAKYKSVLADCDLIVGTEEEVLIAAGEADIQSALRTIRSLSSGTIVLKRGPMGCIVYDGPIPENLEQGIVGKGFPIEVYNVLGAGDAFMSGYLRGWLKGEAHATSATWANACGAFAVSRLLCAPEYPSWEELTYFLEHGSTHRALRKDADLNHLHWATNRRREIPELMALAIDHRSQLEDLCAGDERKLARLPAFKKLAVKAATQIAAGRAGFGMLIDDKYGRDALFAAGTLNDFWIGKPIELPGSRPLTFEFSQDLGSRLTDWPVEHCIKVLCYYHPDDPDELKQLQTEKLRSAYEAARKVGREILVEIIASKHGTMDDGTVARALNELYDAGLKPDWWKLEPQASRGAWSAIDAVIEARDRYCRGVVLLGLDAPQETLEAGFTAARTSRKVKGFAVGRTIFSEAAKAWLNGTMSDDAAVADMATRFGALVSVWQRLREVEAA</sequence>
<keyword evidence="3" id="KW-0547">Nucleotide-binding</keyword>
<dbReference type="InterPro" id="IPR013785">
    <property type="entry name" value="Aldolase_TIM"/>
</dbReference>
<evidence type="ECO:0000256" key="3">
    <source>
        <dbReference type="ARBA" id="ARBA00022741"/>
    </source>
</evidence>
<dbReference type="Proteomes" id="UP001156691">
    <property type="component" value="Unassembled WGS sequence"/>
</dbReference>
<dbReference type="InterPro" id="IPR018659">
    <property type="entry name" value="DUF2090"/>
</dbReference>
<dbReference type="Pfam" id="PF00294">
    <property type="entry name" value="PfkB"/>
    <property type="match status" value="1"/>
</dbReference>
<dbReference type="InterPro" id="IPR011611">
    <property type="entry name" value="PfkB_dom"/>
</dbReference>
<dbReference type="PANTHER" id="PTHR43085:SF49">
    <property type="entry name" value="5-DEHYDRO-2-DEOXYGLUCONOKINASE"/>
    <property type="match status" value="1"/>
</dbReference>
<evidence type="ECO:0000256" key="4">
    <source>
        <dbReference type="ARBA" id="ARBA00022777"/>
    </source>
</evidence>
<accession>A0ABQ5W8Y6</accession>
<protein>
    <submittedName>
        <fullName evidence="8">5-dehydro-2-deoxygluconokinase</fullName>
    </submittedName>
</protein>
<reference evidence="9" key="1">
    <citation type="journal article" date="2019" name="Int. J. Syst. Evol. Microbiol.">
        <title>The Global Catalogue of Microorganisms (GCM) 10K type strain sequencing project: providing services to taxonomists for standard genome sequencing and annotation.</title>
        <authorList>
            <consortium name="The Broad Institute Genomics Platform"/>
            <consortium name="The Broad Institute Genome Sequencing Center for Infectious Disease"/>
            <person name="Wu L."/>
            <person name="Ma J."/>
        </authorList>
    </citation>
    <scope>NUCLEOTIDE SEQUENCE [LARGE SCALE GENOMIC DNA]</scope>
    <source>
        <strain evidence="9">NBRC 112416</strain>
    </source>
</reference>
<organism evidence="8 9">
    <name type="scientific">Devosia nitrariae</name>
    <dbReference type="NCBI Taxonomy" id="2071872"/>
    <lineage>
        <taxon>Bacteria</taxon>
        <taxon>Pseudomonadati</taxon>
        <taxon>Pseudomonadota</taxon>
        <taxon>Alphaproteobacteria</taxon>
        <taxon>Hyphomicrobiales</taxon>
        <taxon>Devosiaceae</taxon>
        <taxon>Devosia</taxon>
    </lineage>
</organism>
<gene>
    <name evidence="8" type="ORF">GCM10010862_35760</name>
</gene>
<dbReference type="Gene3D" id="2.20.150.10">
    <property type="entry name" value="putative 5-dehydro-2- deoxygluconokinase"/>
    <property type="match status" value="1"/>
</dbReference>
<dbReference type="Gene3D" id="3.40.1190.20">
    <property type="match status" value="1"/>
</dbReference>
<comment type="caution">
    <text evidence="8">The sequence shown here is derived from an EMBL/GenBank/DDBJ whole genome shotgun (WGS) entry which is preliminary data.</text>
</comment>
<evidence type="ECO:0000313" key="9">
    <source>
        <dbReference type="Proteomes" id="UP001156691"/>
    </source>
</evidence>
<dbReference type="NCBIfam" id="TIGR04382">
    <property type="entry name" value="myo_inos_iolC_N"/>
    <property type="match status" value="1"/>
</dbReference>
<dbReference type="Pfam" id="PF09863">
    <property type="entry name" value="DUF2090"/>
    <property type="match status" value="1"/>
</dbReference>
<dbReference type="EMBL" id="BSNS01000020">
    <property type="protein sequence ID" value="GLQ56317.1"/>
    <property type="molecule type" value="Genomic_DNA"/>
</dbReference>
<dbReference type="CDD" id="cd01166">
    <property type="entry name" value="KdgK"/>
    <property type="match status" value="1"/>
</dbReference>
<dbReference type="PANTHER" id="PTHR43085">
    <property type="entry name" value="HEXOKINASE FAMILY MEMBER"/>
    <property type="match status" value="1"/>
</dbReference>
<name>A0ABQ5W8Y6_9HYPH</name>
<evidence type="ECO:0000256" key="5">
    <source>
        <dbReference type="ARBA" id="ARBA00022840"/>
    </source>
</evidence>
<keyword evidence="9" id="KW-1185">Reference proteome</keyword>
<dbReference type="Gene3D" id="3.20.20.70">
    <property type="entry name" value="Aldolase class I"/>
    <property type="match status" value="1"/>
</dbReference>
<comment type="similarity">
    <text evidence="1">Belongs to the carbohydrate kinase PfkB family.</text>
</comment>
<dbReference type="InterPro" id="IPR002173">
    <property type="entry name" value="Carboh/pur_kinase_PfkB_CS"/>
</dbReference>
<dbReference type="SUPFAM" id="SSF53613">
    <property type="entry name" value="Ribokinase-like"/>
    <property type="match status" value="1"/>
</dbReference>